<feature type="transmembrane region" description="Helical" evidence="1">
    <location>
        <begin position="13"/>
        <end position="33"/>
    </location>
</feature>
<comment type="caution">
    <text evidence="2">The sequence shown here is derived from an EMBL/GenBank/DDBJ whole genome shotgun (WGS) entry which is preliminary data.</text>
</comment>
<protein>
    <submittedName>
        <fullName evidence="2">Uncharacterized protein</fullName>
    </submittedName>
</protein>
<evidence type="ECO:0000313" key="3">
    <source>
        <dbReference type="Proteomes" id="UP000038647"/>
    </source>
</evidence>
<keyword evidence="1" id="KW-0472">Membrane</keyword>
<evidence type="ECO:0000256" key="1">
    <source>
        <dbReference type="SAM" id="Phobius"/>
    </source>
</evidence>
<dbReference type="Proteomes" id="UP000038647">
    <property type="component" value="Unassembled WGS sequence"/>
</dbReference>
<dbReference type="EMBL" id="CQEH01000002">
    <property type="protein sequence ID" value="CNK63046.1"/>
    <property type="molecule type" value="Genomic_DNA"/>
</dbReference>
<keyword evidence="1" id="KW-0812">Transmembrane</keyword>
<proteinExistence type="predicted"/>
<gene>
    <name evidence="2" type="ORF">ERS137966_00810</name>
</gene>
<organism evidence="2 3">
    <name type="scientific">Yersinia aldovae</name>
    <dbReference type="NCBI Taxonomy" id="29483"/>
    <lineage>
        <taxon>Bacteria</taxon>
        <taxon>Pseudomonadati</taxon>
        <taxon>Pseudomonadota</taxon>
        <taxon>Gammaproteobacteria</taxon>
        <taxon>Enterobacterales</taxon>
        <taxon>Yersiniaceae</taxon>
        <taxon>Yersinia</taxon>
    </lineage>
</organism>
<sequence length="36" mass="4018">MACYAQALGGPKVVMWICTGFTLLLSILIHIRLRDL</sequence>
<keyword evidence="1" id="KW-1133">Transmembrane helix</keyword>
<name>A0ABM9SRN8_YERAL</name>
<reference evidence="2 3" key="1">
    <citation type="submission" date="2015-03" db="EMBL/GenBank/DDBJ databases">
        <authorList>
            <consortium name="Pathogen Informatics"/>
            <person name="Murphy D."/>
        </authorList>
    </citation>
    <scope>NUCLEOTIDE SEQUENCE [LARGE SCALE GENOMIC DNA]</scope>
    <source>
        <strain evidence="2 3">IP08791</strain>
    </source>
</reference>
<accession>A0ABM9SRN8</accession>
<keyword evidence="3" id="KW-1185">Reference proteome</keyword>
<evidence type="ECO:0000313" key="2">
    <source>
        <dbReference type="EMBL" id="CNK63046.1"/>
    </source>
</evidence>